<protein>
    <recommendedName>
        <fullName evidence="3">Blue-light-activated histidine kinase</fullName>
        <ecNumber evidence="2">2.7.13.3</ecNumber>
    </recommendedName>
</protein>
<accession>A0A7W6F6S7</accession>
<dbReference type="SUPFAM" id="SSF55785">
    <property type="entry name" value="PYP-like sensor domain (PAS domain)"/>
    <property type="match status" value="1"/>
</dbReference>
<evidence type="ECO:0000256" key="8">
    <source>
        <dbReference type="ARBA" id="ARBA00022840"/>
    </source>
</evidence>
<evidence type="ECO:0000256" key="2">
    <source>
        <dbReference type="ARBA" id="ARBA00012438"/>
    </source>
</evidence>
<evidence type="ECO:0000256" key="7">
    <source>
        <dbReference type="ARBA" id="ARBA00022777"/>
    </source>
</evidence>
<dbReference type="SMART" id="SM00911">
    <property type="entry name" value="HWE_HK"/>
    <property type="match status" value="1"/>
</dbReference>
<dbReference type="InterPro" id="IPR011102">
    <property type="entry name" value="Sig_transdc_His_kinase_HWE"/>
</dbReference>
<evidence type="ECO:0000313" key="14">
    <source>
        <dbReference type="Proteomes" id="UP001156881"/>
    </source>
</evidence>
<reference evidence="11" key="1">
    <citation type="journal article" date="2014" name="Int. J. Syst. Evol. Microbiol.">
        <title>Complete genome of a new Firmicutes species belonging to the dominant human colonic microbiota ('Ruminococcus bicirculans') reveals two chromosomes and a selective capacity to utilize plant glucans.</title>
        <authorList>
            <consortium name="NISC Comparative Sequencing Program"/>
            <person name="Wegmann U."/>
            <person name="Louis P."/>
            <person name="Goesmann A."/>
            <person name="Henrissat B."/>
            <person name="Duncan S.H."/>
            <person name="Flint H.J."/>
        </authorList>
    </citation>
    <scope>NUCLEOTIDE SEQUENCE</scope>
    <source>
        <strain evidence="11">NBRC 107710</strain>
    </source>
</reference>
<feature type="domain" description="GAF" evidence="9">
    <location>
        <begin position="505"/>
        <end position="654"/>
    </location>
</feature>
<keyword evidence="4" id="KW-0597">Phosphoprotein</keyword>
<feature type="domain" description="GAF" evidence="9">
    <location>
        <begin position="47"/>
        <end position="192"/>
    </location>
</feature>
<dbReference type="SMART" id="SM00065">
    <property type="entry name" value="GAF"/>
    <property type="match status" value="3"/>
</dbReference>
<comment type="caution">
    <text evidence="12">The sequence shown here is derived from an EMBL/GenBank/DDBJ whole genome shotgun (WGS) entry which is preliminary data.</text>
</comment>
<dbReference type="InterPro" id="IPR003018">
    <property type="entry name" value="GAF"/>
</dbReference>
<dbReference type="CDD" id="cd00130">
    <property type="entry name" value="PAS"/>
    <property type="match status" value="1"/>
</dbReference>
<dbReference type="AlphaFoldDB" id="A0A7W6F6S7"/>
<reference evidence="14" key="2">
    <citation type="journal article" date="2019" name="Int. J. Syst. Evol. Microbiol.">
        <title>The Global Catalogue of Microorganisms (GCM) 10K type strain sequencing project: providing services to taxonomists for standard genome sequencing and annotation.</title>
        <authorList>
            <consortium name="The Broad Institute Genomics Platform"/>
            <consortium name="The Broad Institute Genome Sequencing Center for Infectious Disease"/>
            <person name="Wu L."/>
            <person name="Ma J."/>
        </authorList>
    </citation>
    <scope>NUCLEOTIDE SEQUENCE [LARGE SCALE GENOMIC DNA]</scope>
    <source>
        <strain evidence="14">NBRC 107710</strain>
    </source>
</reference>
<dbReference type="GO" id="GO:0004673">
    <property type="term" value="F:protein histidine kinase activity"/>
    <property type="evidence" value="ECO:0007669"/>
    <property type="project" value="UniProtKB-EC"/>
</dbReference>
<keyword evidence="8" id="KW-0067">ATP-binding</keyword>
<evidence type="ECO:0000256" key="5">
    <source>
        <dbReference type="ARBA" id="ARBA00022679"/>
    </source>
</evidence>
<reference evidence="11" key="4">
    <citation type="submission" date="2023-01" db="EMBL/GenBank/DDBJ databases">
        <title>Draft genome sequence of Methylobacterium brachythecii strain NBRC 107710.</title>
        <authorList>
            <person name="Sun Q."/>
            <person name="Mori K."/>
        </authorList>
    </citation>
    <scope>NUCLEOTIDE SEQUENCE</scope>
    <source>
        <strain evidence="11">NBRC 107710</strain>
    </source>
</reference>
<evidence type="ECO:0000256" key="6">
    <source>
        <dbReference type="ARBA" id="ARBA00022741"/>
    </source>
</evidence>
<dbReference type="Proteomes" id="UP000517759">
    <property type="component" value="Unassembled WGS sequence"/>
</dbReference>
<evidence type="ECO:0000313" key="12">
    <source>
        <dbReference type="EMBL" id="MBB3902752.1"/>
    </source>
</evidence>
<dbReference type="Proteomes" id="UP001156881">
    <property type="component" value="Unassembled WGS sequence"/>
</dbReference>
<dbReference type="InterPro" id="IPR029016">
    <property type="entry name" value="GAF-like_dom_sf"/>
</dbReference>
<dbReference type="EMBL" id="JACIDN010000003">
    <property type="protein sequence ID" value="MBB3902752.1"/>
    <property type="molecule type" value="Genomic_DNA"/>
</dbReference>
<dbReference type="InterPro" id="IPR000014">
    <property type="entry name" value="PAS"/>
</dbReference>
<organism evidence="12 13">
    <name type="scientific">Methylobacterium brachythecii</name>
    <dbReference type="NCBI Taxonomy" id="1176177"/>
    <lineage>
        <taxon>Bacteria</taxon>
        <taxon>Pseudomonadati</taxon>
        <taxon>Pseudomonadota</taxon>
        <taxon>Alphaproteobacteria</taxon>
        <taxon>Hyphomicrobiales</taxon>
        <taxon>Methylobacteriaceae</taxon>
        <taxon>Methylobacterium</taxon>
    </lineage>
</organism>
<dbReference type="Pfam" id="PF01590">
    <property type="entry name" value="GAF"/>
    <property type="match status" value="2"/>
</dbReference>
<dbReference type="Gene3D" id="3.30.450.20">
    <property type="entry name" value="PAS domain"/>
    <property type="match status" value="1"/>
</dbReference>
<keyword evidence="14" id="KW-1185">Reference proteome</keyword>
<feature type="domain" description="Signal transduction histidine kinase HWE region" evidence="10">
    <location>
        <begin position="659"/>
        <end position="738"/>
    </location>
</feature>
<dbReference type="EMBL" id="BSPG01000001">
    <property type="protein sequence ID" value="GLS42595.1"/>
    <property type="molecule type" value="Genomic_DNA"/>
</dbReference>
<evidence type="ECO:0000256" key="1">
    <source>
        <dbReference type="ARBA" id="ARBA00000085"/>
    </source>
</evidence>
<dbReference type="InterPro" id="IPR035965">
    <property type="entry name" value="PAS-like_dom_sf"/>
</dbReference>
<proteinExistence type="predicted"/>
<dbReference type="PANTHER" id="PTHR43102">
    <property type="entry name" value="SLR1143 PROTEIN"/>
    <property type="match status" value="1"/>
</dbReference>
<dbReference type="Gene3D" id="3.30.450.40">
    <property type="match status" value="3"/>
</dbReference>
<keyword evidence="7 12" id="KW-0418">Kinase</keyword>
<feature type="domain" description="GAF" evidence="9">
    <location>
        <begin position="221"/>
        <end position="365"/>
    </location>
</feature>
<dbReference type="RefSeq" id="WP_183504922.1">
    <property type="nucleotide sequence ID" value="NZ_BSPG01000001.1"/>
</dbReference>
<name>A0A7W6F6S7_9HYPH</name>
<evidence type="ECO:0000313" key="13">
    <source>
        <dbReference type="Proteomes" id="UP000517759"/>
    </source>
</evidence>
<dbReference type="EC" id="2.7.13.3" evidence="2"/>
<evidence type="ECO:0000256" key="4">
    <source>
        <dbReference type="ARBA" id="ARBA00022553"/>
    </source>
</evidence>
<evidence type="ECO:0000259" key="9">
    <source>
        <dbReference type="SMART" id="SM00065"/>
    </source>
</evidence>
<evidence type="ECO:0000259" key="10">
    <source>
        <dbReference type="SMART" id="SM00911"/>
    </source>
</evidence>
<dbReference type="PANTHER" id="PTHR43102:SF2">
    <property type="entry name" value="GAF DOMAIN-CONTAINING PROTEIN"/>
    <property type="match status" value="1"/>
</dbReference>
<sequence length="848" mass="92445">MLTTWRGLEYVPQAHTGKTMPSTPIPSAVTDKARLKALANYGILDTPAEPGFDGIVQLACQLCDVPVALVSLVAEDRQWFKARIGFPPCETNLNSSVCAHALAQPDELLVIPDLTTDPRTAQNPLVTGEPHIRFYAGAPLRTPSGMVLGTLCVIDKVSRPAGLTETQHQCLKLLAEQVLNQLELRRAVRARDVLRETEAQAFRAREALRDMQAVVATAESDLETILHAVVAGAMQAVPSAEGGAIELLDGKELEYRVVQGTLGEHKGLRLPLDGSAAGYCATSRRSYLMLDATSDPYVQRGLIGTIQLGSAVFAPILRGETVLGVLKLQSVKPFCFDERDLDQIVLFAGAATAGITEAAARSEARAKDVYWRRLFDRLNEGFIVGEVVRNADGRITDWRNIEVNPACGELLGIDPTTAIGRTIREVLPGIEDAWVNEFADVVETGQPKTFTREVATVSRWYEGHAFKLEGDRFGVIFLEVTSRVAAENRRTGMLAIGDKLSNLTTIPEMTAAVAEVVGLTLGTSRAGFGRIEGEVEFVNIEADWAAPGQSSVAGRHRYDDFGNLRAPLRRGEPLVVNDVARDARTRKNASTWQGFGINSFLHMPVRERGRTVAVFIVHDVKPRVWTPEELGFLRSVADRLEAGVARVRSEELQTILNAELAHRLKNTLAIVQSIATQTLRGVTERDLVQVFDQRVLALSRAHDVLLQKSWSAAQMRAVMESVLAVQADLDRFALDGPDMNISPQAALSLTMLLHELATNALKYGALSTRAGKVEISWRTVETGAPAFVLGWAEHGGPSVTEPNGRGGFGSRLIRMGLLGTRNAILRYDPKGLLAEFRAPLSDILVQSH</sequence>
<gene>
    <name evidence="11" type="ORF">GCM10007884_05800</name>
    <name evidence="12" type="ORF">GGR33_002247</name>
</gene>
<dbReference type="Gene3D" id="3.30.565.10">
    <property type="entry name" value="Histidine kinase-like ATPase, C-terminal domain"/>
    <property type="match status" value="1"/>
</dbReference>
<keyword evidence="6" id="KW-0547">Nucleotide-binding</keyword>
<dbReference type="Pfam" id="PF07536">
    <property type="entry name" value="HWE_HK"/>
    <property type="match status" value="1"/>
</dbReference>
<keyword evidence="5" id="KW-0808">Transferase</keyword>
<comment type="catalytic activity">
    <reaction evidence="1">
        <text>ATP + protein L-histidine = ADP + protein N-phospho-L-histidine.</text>
        <dbReference type="EC" id="2.7.13.3"/>
    </reaction>
</comment>
<dbReference type="GO" id="GO:0005524">
    <property type="term" value="F:ATP binding"/>
    <property type="evidence" value="ECO:0007669"/>
    <property type="project" value="UniProtKB-KW"/>
</dbReference>
<dbReference type="SUPFAM" id="SSF55781">
    <property type="entry name" value="GAF domain-like"/>
    <property type="match status" value="3"/>
</dbReference>
<reference evidence="12 13" key="3">
    <citation type="submission" date="2020-08" db="EMBL/GenBank/DDBJ databases">
        <title>Genomic Encyclopedia of Type Strains, Phase IV (KMG-IV): sequencing the most valuable type-strain genomes for metagenomic binning, comparative biology and taxonomic classification.</title>
        <authorList>
            <person name="Goeker M."/>
        </authorList>
    </citation>
    <scope>NUCLEOTIDE SEQUENCE [LARGE SCALE GENOMIC DNA]</scope>
    <source>
        <strain evidence="12 13">DSM 24105</strain>
    </source>
</reference>
<dbReference type="Pfam" id="PF13185">
    <property type="entry name" value="GAF_2"/>
    <property type="match status" value="1"/>
</dbReference>
<evidence type="ECO:0000313" key="11">
    <source>
        <dbReference type="EMBL" id="GLS42595.1"/>
    </source>
</evidence>
<dbReference type="InterPro" id="IPR036890">
    <property type="entry name" value="HATPase_C_sf"/>
</dbReference>
<evidence type="ECO:0000256" key="3">
    <source>
        <dbReference type="ARBA" id="ARBA00021740"/>
    </source>
</evidence>